<keyword evidence="2" id="KW-1185">Reference proteome</keyword>
<organism evidence="1 2">
    <name type="scientific">Chitinophaga silvatica</name>
    <dbReference type="NCBI Taxonomy" id="2282649"/>
    <lineage>
        <taxon>Bacteria</taxon>
        <taxon>Pseudomonadati</taxon>
        <taxon>Bacteroidota</taxon>
        <taxon>Chitinophagia</taxon>
        <taxon>Chitinophagales</taxon>
        <taxon>Chitinophagaceae</taxon>
        <taxon>Chitinophaga</taxon>
    </lineage>
</organism>
<proteinExistence type="predicted"/>
<dbReference type="EMBL" id="QPMM01000001">
    <property type="protein sequence ID" value="RFS26255.1"/>
    <property type="molecule type" value="Genomic_DNA"/>
</dbReference>
<gene>
    <name evidence="1" type="ORF">DVR12_00240</name>
</gene>
<dbReference type="AlphaFoldDB" id="A0A3E1YFS4"/>
<accession>A0A3E1YFS4</accession>
<dbReference type="SUPFAM" id="SSF56059">
    <property type="entry name" value="Glutathione synthetase ATP-binding domain-like"/>
    <property type="match status" value="1"/>
</dbReference>
<dbReference type="RefSeq" id="WP_116973448.1">
    <property type="nucleotide sequence ID" value="NZ_QPMM01000001.1"/>
</dbReference>
<evidence type="ECO:0000313" key="1">
    <source>
        <dbReference type="EMBL" id="RFS26255.1"/>
    </source>
</evidence>
<dbReference type="OrthoDB" id="108192at2"/>
<evidence type="ECO:0000313" key="2">
    <source>
        <dbReference type="Proteomes" id="UP000260644"/>
    </source>
</evidence>
<evidence type="ECO:0008006" key="3">
    <source>
        <dbReference type="Google" id="ProtNLM"/>
    </source>
</evidence>
<comment type="caution">
    <text evidence="1">The sequence shown here is derived from an EMBL/GenBank/DDBJ whole genome shotgun (WGS) entry which is preliminary data.</text>
</comment>
<protein>
    <recommendedName>
        <fullName evidence="3">Glutathionylspermidine synthase</fullName>
    </recommendedName>
</protein>
<reference evidence="1 2" key="1">
    <citation type="submission" date="2018-07" db="EMBL/GenBank/DDBJ databases">
        <title>Chitinophaga K2CV101002-2 sp. nov., isolated from a monsoon evergreen broad-leaved forest soil.</title>
        <authorList>
            <person name="Lv Y."/>
        </authorList>
    </citation>
    <scope>NUCLEOTIDE SEQUENCE [LARGE SCALE GENOMIC DNA]</scope>
    <source>
        <strain evidence="1 2">GDMCC 1.1288</strain>
    </source>
</reference>
<name>A0A3E1YFS4_9BACT</name>
<sequence length="402" mass="46339">MIPAIRNTYNQQFTTEKYKAFLEGVADDAGIAPAFRIAETPVFVPKALTNKLVTACEEIIDVLLRPDFKTLTQDAIPPSLKVPNENDHPHFIVIDFAVTREEDGTLAPQLIELQGFPTMFAFQEVMARQFKLHFDIPSNFSNYFNELDDYTYYKLLKEVIIGEFPPEEVILLEVKPEEQKTRIDFYRTEKMLGIATVCITELILEGKKLYYLRNGVKTPIQRIFNRIIFDDLQKQADTLGEHVDLFQELEVEWITHPNWFYRISKYMMPFIHSDYVPKSWFLHEIPVLPTDLENYVLKPLFSFAGQGVLIDVTQADIDQISNPENWILQRKVQYAPAIITPTGPAICEIRMIYVWEDGAARPMLVHNLARISKSKMIGVGFNSKDTWVGGSCCFFEEVQSGY</sequence>
<dbReference type="Proteomes" id="UP000260644">
    <property type="component" value="Unassembled WGS sequence"/>
</dbReference>